<evidence type="ECO:0000313" key="2">
    <source>
        <dbReference type="EMBL" id="KKK83084.1"/>
    </source>
</evidence>
<sequence>YRRPAVESELALLQASVGRAFSDEADRQAAATQDRQGIGSSRTDADQR</sequence>
<feature type="region of interest" description="Disordered" evidence="1">
    <location>
        <begin position="23"/>
        <end position="48"/>
    </location>
</feature>
<organism evidence="2">
    <name type="scientific">marine sediment metagenome</name>
    <dbReference type="NCBI Taxonomy" id="412755"/>
    <lineage>
        <taxon>unclassified sequences</taxon>
        <taxon>metagenomes</taxon>
        <taxon>ecological metagenomes</taxon>
    </lineage>
</organism>
<dbReference type="AlphaFoldDB" id="A0A0F9AXI7"/>
<reference evidence="2" key="1">
    <citation type="journal article" date="2015" name="Nature">
        <title>Complex archaea that bridge the gap between prokaryotes and eukaryotes.</title>
        <authorList>
            <person name="Spang A."/>
            <person name="Saw J.H."/>
            <person name="Jorgensen S.L."/>
            <person name="Zaremba-Niedzwiedzka K."/>
            <person name="Martijn J."/>
            <person name="Lind A.E."/>
            <person name="van Eijk R."/>
            <person name="Schleper C."/>
            <person name="Guy L."/>
            <person name="Ettema T.J."/>
        </authorList>
    </citation>
    <scope>NUCLEOTIDE SEQUENCE</scope>
</reference>
<protein>
    <submittedName>
        <fullName evidence="2">Uncharacterized protein</fullName>
    </submittedName>
</protein>
<gene>
    <name evidence="2" type="ORF">LCGC14_2796950</name>
</gene>
<dbReference type="EMBL" id="LAZR01052385">
    <property type="protein sequence ID" value="KKK83084.1"/>
    <property type="molecule type" value="Genomic_DNA"/>
</dbReference>
<proteinExistence type="predicted"/>
<accession>A0A0F9AXI7</accession>
<name>A0A0F9AXI7_9ZZZZ</name>
<comment type="caution">
    <text evidence="2">The sequence shown here is derived from an EMBL/GenBank/DDBJ whole genome shotgun (WGS) entry which is preliminary data.</text>
</comment>
<feature type="non-terminal residue" evidence="2">
    <location>
        <position position="1"/>
    </location>
</feature>
<evidence type="ECO:0000256" key="1">
    <source>
        <dbReference type="SAM" id="MobiDB-lite"/>
    </source>
</evidence>